<protein>
    <submittedName>
        <fullName evidence="3">Acyltransferase</fullName>
    </submittedName>
</protein>
<dbReference type="Proteomes" id="UP000186313">
    <property type="component" value="Unassembled WGS sequence"/>
</dbReference>
<sequence length="311" mass="36319">MLAYLLFFINASLVFINSALMSLIICLLALFKLILPIKIFRHWITYSANKIMWLWATINGVILRVTNNVEWDIKGVEGLSQDGWYLLISNHRSWTDIVVLCCVFKDSIPMPKFFLKQQLLYVPFIGMACWALDMPFMRRYSREYLLRNPEKRGQDLHTTRRSCAKFKHTPTTVVNYVEGTRFTAEKHAKSKAGYQYLLQPKSGGIAYTLAAMGEQFDHIIDVTIGYPDNRIQPFKDLLMGKMKRIVVDVELLPVDERITGDYFNDKKYKRQFQLWLDDVWRGKDAKLDKIYQPLPHQSETEMTSTQSNHTL</sequence>
<evidence type="ECO:0000256" key="1">
    <source>
        <dbReference type="SAM" id="Phobius"/>
    </source>
</evidence>
<keyword evidence="1" id="KW-0472">Membrane</keyword>
<dbReference type="STRING" id="1381081.BIY22_18590"/>
<evidence type="ECO:0000313" key="3">
    <source>
        <dbReference type="EMBL" id="OLQ91123.1"/>
    </source>
</evidence>
<dbReference type="PANTHER" id="PTHR10983">
    <property type="entry name" value="1-ACYLGLYCEROL-3-PHOSPHATE ACYLTRANSFERASE-RELATED"/>
    <property type="match status" value="1"/>
</dbReference>
<reference evidence="3 4" key="1">
    <citation type="submission" date="2016-09" db="EMBL/GenBank/DDBJ databases">
        <title>Genomic Taxonomy of the Vibrionaceae.</title>
        <authorList>
            <person name="Gonzalez-Castillo A."/>
            <person name="Gomez-Gil B."/>
            <person name="Enciso-Ibarra K."/>
        </authorList>
    </citation>
    <scope>NUCLEOTIDE SEQUENCE [LARGE SCALE GENOMIC DNA]</scope>
    <source>
        <strain evidence="3 4">CAIM 703</strain>
    </source>
</reference>
<proteinExistence type="predicted"/>
<dbReference type="GO" id="GO:0005886">
    <property type="term" value="C:plasma membrane"/>
    <property type="evidence" value="ECO:0007669"/>
    <property type="project" value="TreeGrafter"/>
</dbReference>
<keyword evidence="1" id="KW-0812">Transmembrane</keyword>
<dbReference type="InterPro" id="IPR002123">
    <property type="entry name" value="Plipid/glycerol_acylTrfase"/>
</dbReference>
<keyword evidence="1" id="KW-1133">Transmembrane helix</keyword>
<feature type="domain" description="Phospholipid/glycerol acyltransferase" evidence="2">
    <location>
        <begin position="85"/>
        <end position="227"/>
    </location>
</feature>
<dbReference type="CDD" id="cd07990">
    <property type="entry name" value="LPLAT_LCLAT1-like"/>
    <property type="match status" value="1"/>
</dbReference>
<accession>A0A1Q9HL22</accession>
<dbReference type="Pfam" id="PF01553">
    <property type="entry name" value="Acyltransferase"/>
    <property type="match status" value="1"/>
</dbReference>
<dbReference type="EMBL" id="MJMJ01000010">
    <property type="protein sequence ID" value="OLQ91123.1"/>
    <property type="molecule type" value="Genomic_DNA"/>
</dbReference>
<keyword evidence="3" id="KW-0808">Transferase</keyword>
<gene>
    <name evidence="3" type="ORF">BIY22_18590</name>
</gene>
<dbReference type="OrthoDB" id="319710at2"/>
<dbReference type="RefSeq" id="WP_075707124.1">
    <property type="nucleotide sequence ID" value="NZ_MJMJ01000010.1"/>
</dbReference>
<dbReference type="PANTHER" id="PTHR10983:SF15">
    <property type="entry name" value="ACYLTRANSFERASE YIHG-RELATED"/>
    <property type="match status" value="1"/>
</dbReference>
<dbReference type="NCBIfam" id="NF010621">
    <property type="entry name" value="PRK14014.1"/>
    <property type="match status" value="1"/>
</dbReference>
<dbReference type="SMART" id="SM00563">
    <property type="entry name" value="PlsC"/>
    <property type="match status" value="1"/>
</dbReference>
<dbReference type="GO" id="GO:0016746">
    <property type="term" value="F:acyltransferase activity"/>
    <property type="evidence" value="ECO:0007669"/>
    <property type="project" value="UniProtKB-KW"/>
</dbReference>
<dbReference type="SUPFAM" id="SSF69593">
    <property type="entry name" value="Glycerol-3-phosphate (1)-acyltransferase"/>
    <property type="match status" value="1"/>
</dbReference>
<evidence type="ECO:0000313" key="4">
    <source>
        <dbReference type="Proteomes" id="UP000186313"/>
    </source>
</evidence>
<keyword evidence="3" id="KW-0012">Acyltransferase</keyword>
<organism evidence="3 4">
    <name type="scientific">Vibrio panuliri</name>
    <dbReference type="NCBI Taxonomy" id="1381081"/>
    <lineage>
        <taxon>Bacteria</taxon>
        <taxon>Pseudomonadati</taxon>
        <taxon>Pseudomonadota</taxon>
        <taxon>Gammaproteobacteria</taxon>
        <taxon>Vibrionales</taxon>
        <taxon>Vibrionaceae</taxon>
        <taxon>Vibrio</taxon>
    </lineage>
</organism>
<dbReference type="AlphaFoldDB" id="A0A1Q9HL22"/>
<evidence type="ECO:0000259" key="2">
    <source>
        <dbReference type="SMART" id="SM00563"/>
    </source>
</evidence>
<feature type="transmembrane region" description="Helical" evidence="1">
    <location>
        <begin position="6"/>
        <end position="31"/>
    </location>
</feature>
<name>A0A1Q9HL22_9VIBR</name>
<comment type="caution">
    <text evidence="3">The sequence shown here is derived from an EMBL/GenBank/DDBJ whole genome shotgun (WGS) entry which is preliminary data.</text>
</comment>